<dbReference type="InterPro" id="IPR011545">
    <property type="entry name" value="DEAD/DEAH_box_helicase_dom"/>
</dbReference>
<dbReference type="EMBL" id="BTRK01000006">
    <property type="protein sequence ID" value="GMR62035.1"/>
    <property type="molecule type" value="Genomic_DNA"/>
</dbReference>
<feature type="domain" description="DEAD/DEAH-box helicase" evidence="2">
    <location>
        <begin position="230"/>
        <end position="390"/>
    </location>
</feature>
<dbReference type="Gene3D" id="3.40.50.300">
    <property type="entry name" value="P-loop containing nucleotide triphosphate hydrolases"/>
    <property type="match status" value="1"/>
</dbReference>
<evidence type="ECO:0000259" key="2">
    <source>
        <dbReference type="Pfam" id="PF00270"/>
    </source>
</evidence>
<dbReference type="GO" id="GO:0003676">
    <property type="term" value="F:nucleic acid binding"/>
    <property type="evidence" value="ECO:0007669"/>
    <property type="project" value="InterPro"/>
</dbReference>
<feature type="non-terminal residue" evidence="3">
    <location>
        <position position="428"/>
    </location>
</feature>
<feature type="compositionally biased region" description="Basic and acidic residues" evidence="1">
    <location>
        <begin position="134"/>
        <end position="145"/>
    </location>
</feature>
<dbReference type="SUPFAM" id="SSF52540">
    <property type="entry name" value="P-loop containing nucleoside triphosphate hydrolases"/>
    <property type="match status" value="1"/>
</dbReference>
<evidence type="ECO:0000313" key="4">
    <source>
        <dbReference type="Proteomes" id="UP001328107"/>
    </source>
</evidence>
<dbReference type="Proteomes" id="UP001328107">
    <property type="component" value="Unassembled WGS sequence"/>
</dbReference>
<dbReference type="InterPro" id="IPR027417">
    <property type="entry name" value="P-loop_NTPase"/>
</dbReference>
<comment type="caution">
    <text evidence="3">The sequence shown here is derived from an EMBL/GenBank/DDBJ whole genome shotgun (WGS) entry which is preliminary data.</text>
</comment>
<evidence type="ECO:0000313" key="3">
    <source>
        <dbReference type="EMBL" id="GMR62035.1"/>
    </source>
</evidence>
<feature type="non-terminal residue" evidence="3">
    <location>
        <position position="1"/>
    </location>
</feature>
<reference evidence="4" key="1">
    <citation type="submission" date="2022-10" db="EMBL/GenBank/DDBJ databases">
        <title>Genome assembly of Pristionchus species.</title>
        <authorList>
            <person name="Yoshida K."/>
            <person name="Sommer R.J."/>
        </authorList>
    </citation>
    <scope>NUCLEOTIDE SEQUENCE [LARGE SCALE GENOMIC DNA]</scope>
    <source>
        <strain evidence="4">RS5460</strain>
    </source>
</reference>
<accession>A0AAN5DH38</accession>
<protein>
    <recommendedName>
        <fullName evidence="2">DEAD/DEAH-box helicase domain-containing protein</fullName>
    </recommendedName>
</protein>
<feature type="compositionally biased region" description="Basic and acidic residues" evidence="1">
    <location>
        <begin position="107"/>
        <end position="122"/>
    </location>
</feature>
<proteinExistence type="predicted"/>
<evidence type="ECO:0000256" key="1">
    <source>
        <dbReference type="SAM" id="MobiDB-lite"/>
    </source>
</evidence>
<keyword evidence="4" id="KW-1185">Reference proteome</keyword>
<organism evidence="3 4">
    <name type="scientific">Pristionchus mayeri</name>
    <dbReference type="NCBI Taxonomy" id="1317129"/>
    <lineage>
        <taxon>Eukaryota</taxon>
        <taxon>Metazoa</taxon>
        <taxon>Ecdysozoa</taxon>
        <taxon>Nematoda</taxon>
        <taxon>Chromadorea</taxon>
        <taxon>Rhabditida</taxon>
        <taxon>Rhabditina</taxon>
        <taxon>Diplogasteromorpha</taxon>
        <taxon>Diplogasteroidea</taxon>
        <taxon>Neodiplogasteridae</taxon>
        <taxon>Pristionchus</taxon>
    </lineage>
</organism>
<dbReference type="AlphaFoldDB" id="A0AAN5DH38"/>
<feature type="compositionally biased region" description="Low complexity" evidence="1">
    <location>
        <begin position="147"/>
        <end position="157"/>
    </location>
</feature>
<sequence>VYQRRIFGLIIGSKASCLYQHIMAYQTSGLRGKKGYESNDVRNQESEEAYPEIARGIDRAPSPSFLHLKPTAVEKIRQIQNADNGLRNKKGFESNLVRLSKESDWKGCKSSDVRVPSREQSERSAPVTSNRSSSYREPEDTRDCPESSSWSDRASARSLHHHEPRSAAASASVSYFSPAWLAPVSLTGLPTAEDDRVNRRAKFIRNSGWDCIESGRFREKLQAALPRALPVQEVGIAAIQEGLDLILRAPRGYGRTTSWAVPIIDNIMGYPRERGKLHTLVVAASDGTAHYIASGISLLIPREKEVRILRPLWHWKESAIRRNYDDIQKNGGDILITTSKLLPSLLVDAAFDMSTLQTLVFEEIERMPEAGNPDWVVKVCSYLHKTTQTMIVGDPVCSSMDNLSQLLKTPFASIHANQVPDEYEPMTS</sequence>
<name>A0AAN5DH38_9BILA</name>
<dbReference type="GO" id="GO:0005524">
    <property type="term" value="F:ATP binding"/>
    <property type="evidence" value="ECO:0007669"/>
    <property type="project" value="InterPro"/>
</dbReference>
<feature type="region of interest" description="Disordered" evidence="1">
    <location>
        <begin position="107"/>
        <end position="163"/>
    </location>
</feature>
<dbReference type="Pfam" id="PF00270">
    <property type="entry name" value="DEAD"/>
    <property type="match status" value="1"/>
</dbReference>
<gene>
    <name evidence="3" type="ORF">PMAYCL1PPCAC_32230</name>
</gene>